<dbReference type="Pfam" id="PF14244">
    <property type="entry name" value="Retrotran_gag_3"/>
    <property type="match status" value="1"/>
</dbReference>
<evidence type="ECO:0000259" key="4">
    <source>
        <dbReference type="Pfam" id="PF22936"/>
    </source>
</evidence>
<keyword evidence="6" id="KW-1185">Reference proteome</keyword>
<dbReference type="InterPro" id="IPR029472">
    <property type="entry name" value="Copia-like_N"/>
</dbReference>
<feature type="domain" description="GAG-pre-integrase" evidence="2">
    <location>
        <begin position="492"/>
        <end position="541"/>
    </location>
</feature>
<dbReference type="InterPro" id="IPR054722">
    <property type="entry name" value="PolX-like_BBD"/>
</dbReference>
<feature type="non-terminal residue" evidence="5">
    <location>
        <position position="568"/>
    </location>
</feature>
<evidence type="ECO:0000256" key="1">
    <source>
        <dbReference type="SAM" id="MobiDB-lite"/>
    </source>
</evidence>
<accession>A0AAV0EIS4</accession>
<feature type="domain" description="Retrovirus-related Pol polyprotein from transposon TNT 1-94-like beta-barrel" evidence="4">
    <location>
        <begin position="373"/>
        <end position="445"/>
    </location>
</feature>
<proteinExistence type="predicted"/>
<name>A0AAV0EIS4_9ASTE</name>
<evidence type="ECO:0000313" key="5">
    <source>
        <dbReference type="EMBL" id="CAH9122432.1"/>
    </source>
</evidence>
<dbReference type="PANTHER" id="PTHR37610:SF101">
    <property type="entry name" value="(RAPE) HYPOTHETICAL PROTEIN"/>
    <property type="match status" value="1"/>
</dbReference>
<dbReference type="AlphaFoldDB" id="A0AAV0EIS4"/>
<reference evidence="5" key="1">
    <citation type="submission" date="2022-07" db="EMBL/GenBank/DDBJ databases">
        <authorList>
            <person name="Macas J."/>
            <person name="Novak P."/>
            <person name="Neumann P."/>
        </authorList>
    </citation>
    <scope>NUCLEOTIDE SEQUENCE</scope>
</reference>
<sequence length="568" mass="63693">MATDSNGNDGGRRKINDISSPYYLSSADFPGMNICGMVLKGESNYREWSTAMKNALRAKRKVGFIDGSIPQPTTNTADSEDWVIVNAMIVGWLMTATDPMLRSNLTYMDSALNFWDDLKTRFSVVDPMRIYELKEAIRQCRQKGQTVTAYFGELKTLWDDYDGLRAIPQCKCNRCTCDLNKQFLRLIEIEKTHEFLLGLDHDGFGVLRSNILSKDDLPSMTKVYQAVTQEERTRNVIKGREERTEVMALAARTGDGRDEKIKCTYCHKTGHDVDNCFKKTGRYPEWWYDNPGRGRGSGRGKERSGPGRGRGKAVAHAAVIGEAYEEKHREGAAQNTVPGLSDEQWKVLLQLVEKSKATSSGDKLSGMPYELDWLLDSGASYHMTGKAELFAKIDKLNPIPVTMPDGKITYATSMGEIHISPKIRIKNVLLVPGLNCNLISVARLIDDIGCEIYFANDICVIQGLPSRTPIGVAKRKGGVYYFHCLDRIQAHSIKGVHSGELWHSRLGHPSKTVLRLVSKLNNSLFPVDLNNVCDACLRGKQTRDSFNYNLAKAVEPFELIHCDIWGPY</sequence>
<feature type="domain" description="Retrotransposon Copia-like N-terminal" evidence="3">
    <location>
        <begin position="27"/>
        <end position="72"/>
    </location>
</feature>
<dbReference type="EMBL" id="CAMAPF010000924">
    <property type="protein sequence ID" value="CAH9122432.1"/>
    <property type="molecule type" value="Genomic_DNA"/>
</dbReference>
<evidence type="ECO:0000259" key="2">
    <source>
        <dbReference type="Pfam" id="PF13976"/>
    </source>
</evidence>
<protein>
    <recommendedName>
        <fullName evidence="7">GAG-pre-integrase domain-containing protein</fullName>
    </recommendedName>
</protein>
<dbReference type="Proteomes" id="UP001152523">
    <property type="component" value="Unassembled WGS sequence"/>
</dbReference>
<dbReference type="Pfam" id="PF22936">
    <property type="entry name" value="Pol_BBD"/>
    <property type="match status" value="1"/>
</dbReference>
<organism evidence="5 6">
    <name type="scientific">Cuscuta epithymum</name>
    <dbReference type="NCBI Taxonomy" id="186058"/>
    <lineage>
        <taxon>Eukaryota</taxon>
        <taxon>Viridiplantae</taxon>
        <taxon>Streptophyta</taxon>
        <taxon>Embryophyta</taxon>
        <taxon>Tracheophyta</taxon>
        <taxon>Spermatophyta</taxon>
        <taxon>Magnoliopsida</taxon>
        <taxon>eudicotyledons</taxon>
        <taxon>Gunneridae</taxon>
        <taxon>Pentapetalae</taxon>
        <taxon>asterids</taxon>
        <taxon>lamiids</taxon>
        <taxon>Solanales</taxon>
        <taxon>Convolvulaceae</taxon>
        <taxon>Cuscuteae</taxon>
        <taxon>Cuscuta</taxon>
        <taxon>Cuscuta subgen. Cuscuta</taxon>
    </lineage>
</organism>
<evidence type="ECO:0000313" key="6">
    <source>
        <dbReference type="Proteomes" id="UP001152523"/>
    </source>
</evidence>
<evidence type="ECO:0008006" key="7">
    <source>
        <dbReference type="Google" id="ProtNLM"/>
    </source>
</evidence>
<comment type="caution">
    <text evidence="5">The sequence shown here is derived from an EMBL/GenBank/DDBJ whole genome shotgun (WGS) entry which is preliminary data.</text>
</comment>
<evidence type="ECO:0000259" key="3">
    <source>
        <dbReference type="Pfam" id="PF14244"/>
    </source>
</evidence>
<dbReference type="PANTHER" id="PTHR37610">
    <property type="entry name" value="CCHC-TYPE DOMAIN-CONTAINING PROTEIN"/>
    <property type="match status" value="1"/>
</dbReference>
<feature type="region of interest" description="Disordered" evidence="1">
    <location>
        <begin position="288"/>
        <end position="312"/>
    </location>
</feature>
<dbReference type="InterPro" id="IPR025724">
    <property type="entry name" value="GAG-pre-integrase_dom"/>
</dbReference>
<gene>
    <name evidence="5" type="ORF">CEPIT_LOCUS24460</name>
</gene>
<dbReference type="Pfam" id="PF13976">
    <property type="entry name" value="gag_pre-integrs"/>
    <property type="match status" value="1"/>
</dbReference>